<keyword evidence="1" id="KW-0614">Plasmid</keyword>
<geneLocation type="plasmid" evidence="1">
    <name>unnamed2</name>
</geneLocation>
<reference evidence="2" key="1">
    <citation type="submission" date="2018-11" db="EMBL/GenBank/DDBJ databases">
        <title>FDA dAtabase for Regulatory Grade micrObial Sequences (FDA-ARGOS): Supporting development and validation of Infectious Disease Dx tests.</title>
        <authorList>
            <person name="Goldberg B."/>
            <person name="Campos J."/>
            <person name="Tallon L."/>
            <person name="Sadzewicz L."/>
            <person name="Zhao X."/>
            <person name="Vavikolanu K."/>
            <person name="Mehta A."/>
            <person name="Aluvathingal J."/>
            <person name="Nadendla S."/>
            <person name="Geyer C."/>
            <person name="Nandy P."/>
            <person name="Yan Y."/>
            <person name="Sichtig H."/>
        </authorList>
    </citation>
    <scope>NUCLEOTIDE SEQUENCE [LARGE SCALE GENOMIC DNA]</scope>
    <source>
        <strain evidence="2">FDAARGOS_614</strain>
        <plasmid evidence="2">unnamed2</plasmid>
    </source>
</reference>
<dbReference type="RefSeq" id="WP_124686997.1">
    <property type="nucleotide sequence ID" value="NZ_CP033971.1"/>
</dbReference>
<dbReference type="AlphaFoldDB" id="A0A3G8HA98"/>
<dbReference type="KEGG" id="cpau:EHF44_27865"/>
<organism evidence="1 2">
    <name type="scientific">Cupriavidus pauculus</name>
    <dbReference type="NCBI Taxonomy" id="82633"/>
    <lineage>
        <taxon>Bacteria</taxon>
        <taxon>Pseudomonadati</taxon>
        <taxon>Pseudomonadota</taxon>
        <taxon>Betaproteobacteria</taxon>
        <taxon>Burkholderiales</taxon>
        <taxon>Burkholderiaceae</taxon>
        <taxon>Cupriavidus</taxon>
    </lineage>
</organism>
<evidence type="ECO:0000313" key="1">
    <source>
        <dbReference type="EMBL" id="AZG17268.1"/>
    </source>
</evidence>
<sequence length="85" mass="9573">MELTLEQIKAIYREAIDPLAKDTEGREWWESVSANVTAVVKADSVAEAASFIAWWHSDWEWTQIGDSAVQAAERLRLAARAELVN</sequence>
<dbReference type="OrthoDB" id="8969159at2"/>
<proteinExistence type="predicted"/>
<accession>A0A3G8HA98</accession>
<gene>
    <name evidence="1" type="ORF">EHF44_27865</name>
</gene>
<evidence type="ECO:0000313" key="2">
    <source>
        <dbReference type="Proteomes" id="UP000270411"/>
    </source>
</evidence>
<dbReference type="EMBL" id="CP033971">
    <property type="protein sequence ID" value="AZG17268.1"/>
    <property type="molecule type" value="Genomic_DNA"/>
</dbReference>
<dbReference type="Proteomes" id="UP000270411">
    <property type="component" value="Plasmid unnamed2"/>
</dbReference>
<name>A0A3G8HA98_9BURK</name>
<protein>
    <submittedName>
        <fullName evidence="1">Uncharacterized protein</fullName>
    </submittedName>
</protein>